<feature type="compositionally biased region" description="Low complexity" evidence="1">
    <location>
        <begin position="8"/>
        <end position="24"/>
    </location>
</feature>
<accession>A0ABP5BJG8</accession>
<reference evidence="3" key="1">
    <citation type="journal article" date="2019" name="Int. J. Syst. Evol. Microbiol.">
        <title>The Global Catalogue of Microorganisms (GCM) 10K type strain sequencing project: providing services to taxonomists for standard genome sequencing and annotation.</title>
        <authorList>
            <consortium name="The Broad Institute Genomics Platform"/>
            <consortium name="The Broad Institute Genome Sequencing Center for Infectious Disease"/>
            <person name="Wu L."/>
            <person name="Ma J."/>
        </authorList>
    </citation>
    <scope>NUCLEOTIDE SEQUENCE [LARGE SCALE GENOMIC DNA]</scope>
    <source>
        <strain evidence="3">JCM 14901</strain>
    </source>
</reference>
<comment type="caution">
    <text evidence="2">The sequence shown here is derived from an EMBL/GenBank/DDBJ whole genome shotgun (WGS) entry which is preliminary data.</text>
</comment>
<keyword evidence="3" id="KW-1185">Reference proteome</keyword>
<evidence type="ECO:0000313" key="2">
    <source>
        <dbReference type="EMBL" id="GAA1946713.1"/>
    </source>
</evidence>
<feature type="region of interest" description="Disordered" evidence="1">
    <location>
        <begin position="1"/>
        <end position="31"/>
    </location>
</feature>
<evidence type="ECO:0000313" key="3">
    <source>
        <dbReference type="Proteomes" id="UP001499933"/>
    </source>
</evidence>
<evidence type="ECO:0000256" key="1">
    <source>
        <dbReference type="SAM" id="MobiDB-lite"/>
    </source>
</evidence>
<organism evidence="2 3">
    <name type="scientific">Microbacterium deminutum</name>
    <dbReference type="NCBI Taxonomy" id="344164"/>
    <lineage>
        <taxon>Bacteria</taxon>
        <taxon>Bacillati</taxon>
        <taxon>Actinomycetota</taxon>
        <taxon>Actinomycetes</taxon>
        <taxon>Micrococcales</taxon>
        <taxon>Microbacteriaceae</taxon>
        <taxon>Microbacterium</taxon>
    </lineage>
</organism>
<proteinExistence type="predicted"/>
<sequence length="131" mass="14322">MDRRQDEPAAGGAPQAHAPGEAPPRSTTAHPLVAVTVVRTGGFAGLRREWRAEPDDHEASHWVTLIEECPWDAVAIGRRVTGADLFMWRLDARCGGEKREAELADPDVQGPWRDLIDAVREAGAPRPATRD</sequence>
<dbReference type="Proteomes" id="UP001499933">
    <property type="component" value="Unassembled WGS sequence"/>
</dbReference>
<dbReference type="Pfam" id="PF20242">
    <property type="entry name" value="Emfourin"/>
    <property type="match status" value="1"/>
</dbReference>
<protein>
    <submittedName>
        <fullName evidence="2">Uncharacterized protein</fullName>
    </submittedName>
</protein>
<dbReference type="EMBL" id="BAAAOG010000001">
    <property type="protein sequence ID" value="GAA1946713.1"/>
    <property type="molecule type" value="Genomic_DNA"/>
</dbReference>
<dbReference type="InterPro" id="IPR049457">
    <property type="entry name" value="Emfourin"/>
</dbReference>
<gene>
    <name evidence="2" type="ORF">GCM10009776_05980</name>
</gene>
<name>A0ABP5BJG8_9MICO</name>